<dbReference type="Proteomes" id="UP000184174">
    <property type="component" value="Unassembled WGS sequence"/>
</dbReference>
<evidence type="ECO:0008006" key="4">
    <source>
        <dbReference type="Google" id="ProtNLM"/>
    </source>
</evidence>
<gene>
    <name evidence="2" type="ORF">BJI45_00685</name>
    <name evidence="1" type="ORF">BJI45_00945</name>
</gene>
<dbReference type="RefSeq" id="WP_072574847.1">
    <property type="nucleotide sequence ID" value="NZ_MKQH01000009.1"/>
</dbReference>
<organism evidence="1 3">
    <name type="scientific">Limosilactobacillus reuteri</name>
    <name type="common">Lactobacillus reuteri</name>
    <dbReference type="NCBI Taxonomy" id="1598"/>
    <lineage>
        <taxon>Bacteria</taxon>
        <taxon>Bacillati</taxon>
        <taxon>Bacillota</taxon>
        <taxon>Bacilli</taxon>
        <taxon>Lactobacillales</taxon>
        <taxon>Lactobacillaceae</taxon>
        <taxon>Limosilactobacillus</taxon>
    </lineage>
</organism>
<evidence type="ECO:0000313" key="2">
    <source>
        <dbReference type="EMBL" id="OJI11626.1"/>
    </source>
</evidence>
<comment type="caution">
    <text evidence="1">The sequence shown here is derived from an EMBL/GenBank/DDBJ whole genome shotgun (WGS) entry which is preliminary data.</text>
</comment>
<evidence type="ECO:0000313" key="3">
    <source>
        <dbReference type="Proteomes" id="UP000184174"/>
    </source>
</evidence>
<name>A0AB36I500_LIMRT</name>
<protein>
    <recommendedName>
        <fullName evidence="4">Replication initiation protein</fullName>
    </recommendedName>
</protein>
<dbReference type="EMBL" id="MKQH01000009">
    <property type="protein sequence ID" value="OJI11626.1"/>
    <property type="molecule type" value="Genomic_DNA"/>
</dbReference>
<reference evidence="1 3" key="1">
    <citation type="submission" date="2016-10" db="EMBL/GenBank/DDBJ databases">
        <title>Genome sequence of Lactobacillus reuteri 121, a source of glucan and fructan exopolysaccharides.</title>
        <authorList>
            <person name="Gangoiti J."/>
            <person name="Lammerts Van Bueren A."/>
            <person name="Dijkhuizen L."/>
        </authorList>
    </citation>
    <scope>NUCLEOTIDE SEQUENCE [LARGE SCALE GENOMIC DNA]</scope>
    <source>
        <strain evidence="1 3">121</strain>
    </source>
</reference>
<dbReference type="AlphaFoldDB" id="A0AB36I500"/>
<accession>A0AB36I500</accession>
<dbReference type="EMBL" id="MKQH01000011">
    <property type="protein sequence ID" value="OJI11605.1"/>
    <property type="molecule type" value="Genomic_DNA"/>
</dbReference>
<evidence type="ECO:0000313" key="1">
    <source>
        <dbReference type="EMBL" id="OJI11605.1"/>
    </source>
</evidence>
<sequence length="374" mass="42603">MLKSFNETTRHLSYVHDYGKNELDILKKDTSALSLAIADSTTTILVQDDPGVGGILKINLYSYRKTGNTGKRGSYTKKKRHDRQYLLNKRRQVKKDFELFQTESPDRLCTGVFHFDQLKQCPKTPHVALDKVFQWLDSNNYLDPKKFCAWAEYGDNRAMHVHFLACLKPGLKFDSNSHNSILAKTIQSSWSYGYASVNPQPYQLERLANYWVAIPEVEQKPYGELSDSQMVALRDSIAHEIEQWQNLPDTPKNKGKIAGLKDRKKEVQKQIKQGRATWYPNSKIDNPYRSSLSGFQSKKLNVTTDQARTLARLGKFSHAKLSAKALTNIDYRTGEISNGPVLATVSLFLKLSPEEVQQVLRLKTDLSTTLAELL</sequence>
<proteinExistence type="predicted"/>